<feature type="region of interest" description="Disordered" evidence="1">
    <location>
        <begin position="41"/>
        <end position="62"/>
    </location>
</feature>
<name>A0ABT7H3S4_9ACTN</name>
<protein>
    <submittedName>
        <fullName evidence="3">Uncharacterized protein</fullName>
    </submittedName>
</protein>
<keyword evidence="2" id="KW-0732">Signal</keyword>
<dbReference type="RefSeq" id="WP_285345877.1">
    <property type="nucleotide sequence ID" value="NZ_JASITI010000057.1"/>
</dbReference>
<accession>A0ABT7H3S4</accession>
<keyword evidence="4" id="KW-1185">Reference proteome</keyword>
<dbReference type="EMBL" id="JASITI010000057">
    <property type="protein sequence ID" value="MDK9500196.1"/>
    <property type="molecule type" value="Genomic_DNA"/>
</dbReference>
<evidence type="ECO:0000313" key="4">
    <source>
        <dbReference type="Proteomes" id="UP001223390"/>
    </source>
</evidence>
<organism evidence="3 4">
    <name type="scientific">Streptomyces katrae</name>
    <dbReference type="NCBI Taxonomy" id="68223"/>
    <lineage>
        <taxon>Bacteria</taxon>
        <taxon>Bacillati</taxon>
        <taxon>Actinomycetota</taxon>
        <taxon>Actinomycetes</taxon>
        <taxon>Kitasatosporales</taxon>
        <taxon>Streptomycetaceae</taxon>
        <taxon>Streptomyces</taxon>
    </lineage>
</organism>
<feature type="signal peptide" evidence="2">
    <location>
        <begin position="1"/>
        <end position="30"/>
    </location>
</feature>
<sequence length="62" mass="6652">MTRPRRSGLLLPYVLLLLALLAVWAPGARAAADPCRADQLSGAKVTASVPPQRSPFRLSPTR</sequence>
<dbReference type="Proteomes" id="UP001223390">
    <property type="component" value="Unassembled WGS sequence"/>
</dbReference>
<evidence type="ECO:0000313" key="3">
    <source>
        <dbReference type="EMBL" id="MDK9500196.1"/>
    </source>
</evidence>
<proteinExistence type="predicted"/>
<evidence type="ECO:0000256" key="2">
    <source>
        <dbReference type="SAM" id="SignalP"/>
    </source>
</evidence>
<feature type="chain" id="PRO_5046272591" evidence="2">
    <location>
        <begin position="31"/>
        <end position="62"/>
    </location>
</feature>
<reference evidence="3 4" key="1">
    <citation type="submission" date="2023-05" db="EMBL/GenBank/DDBJ databases">
        <title>Sequencing and Assembly of Streptomyces sp. NP73.</title>
        <authorList>
            <person name="Konwar A.N."/>
            <person name="Saikia K."/>
            <person name="Thakur D."/>
        </authorList>
    </citation>
    <scope>NUCLEOTIDE SEQUENCE [LARGE SCALE GENOMIC DNA]</scope>
    <source>
        <strain evidence="3 4">NP73</strain>
    </source>
</reference>
<gene>
    <name evidence="3" type="ORF">QEZ40_005824</name>
</gene>
<comment type="caution">
    <text evidence="3">The sequence shown here is derived from an EMBL/GenBank/DDBJ whole genome shotgun (WGS) entry which is preliminary data.</text>
</comment>
<evidence type="ECO:0000256" key="1">
    <source>
        <dbReference type="SAM" id="MobiDB-lite"/>
    </source>
</evidence>